<dbReference type="STRING" id="75743.A0A401PAZ9"/>
<evidence type="ECO:0000256" key="10">
    <source>
        <dbReference type="RuleBase" id="RU003801"/>
    </source>
</evidence>
<dbReference type="FunFam" id="3.30.559.70:FF:000004">
    <property type="entry name" value="Choline O-acetyltransferase"/>
    <property type="match status" value="1"/>
</dbReference>
<organism evidence="12 13">
    <name type="scientific">Scyliorhinus torazame</name>
    <name type="common">Cloudy catshark</name>
    <name type="synonym">Catulus torazame</name>
    <dbReference type="NCBI Taxonomy" id="75743"/>
    <lineage>
        <taxon>Eukaryota</taxon>
        <taxon>Metazoa</taxon>
        <taxon>Chordata</taxon>
        <taxon>Craniata</taxon>
        <taxon>Vertebrata</taxon>
        <taxon>Chondrichthyes</taxon>
        <taxon>Elasmobranchii</taxon>
        <taxon>Galeomorphii</taxon>
        <taxon>Galeoidea</taxon>
        <taxon>Carcharhiniformes</taxon>
        <taxon>Scyliorhinidae</taxon>
        <taxon>Scyliorhinus</taxon>
    </lineage>
</organism>
<comment type="caution">
    <text evidence="12">The sequence shown here is derived from an EMBL/GenBank/DDBJ whole genome shotgun (WGS) entry which is preliminary data.</text>
</comment>
<dbReference type="GO" id="GO:0045202">
    <property type="term" value="C:synapse"/>
    <property type="evidence" value="ECO:0007669"/>
    <property type="project" value="GOC"/>
</dbReference>
<feature type="domain" description="Choline/carnitine acyltransferase" evidence="11">
    <location>
        <begin position="74"/>
        <end position="652"/>
    </location>
</feature>
<reference evidence="12 13" key="1">
    <citation type="journal article" date="2018" name="Nat. Ecol. Evol.">
        <title>Shark genomes provide insights into elasmobranch evolution and the origin of vertebrates.</title>
        <authorList>
            <person name="Hara Y"/>
            <person name="Yamaguchi K"/>
            <person name="Onimaru K"/>
            <person name="Kadota M"/>
            <person name="Koyanagi M"/>
            <person name="Keeley SD"/>
            <person name="Tatsumi K"/>
            <person name="Tanaka K"/>
            <person name="Motone F"/>
            <person name="Kageyama Y"/>
            <person name="Nozu R"/>
            <person name="Adachi N"/>
            <person name="Nishimura O"/>
            <person name="Nakagawa R"/>
            <person name="Tanegashima C"/>
            <person name="Kiyatake I"/>
            <person name="Matsumoto R"/>
            <person name="Murakumo K"/>
            <person name="Nishida K"/>
            <person name="Terakita A"/>
            <person name="Kuratani S"/>
            <person name="Sato K"/>
            <person name="Hyodo S Kuraku.S."/>
        </authorList>
    </citation>
    <scope>NUCLEOTIDE SEQUENCE [LARGE SCALE GENOMIC DNA]</scope>
</reference>
<dbReference type="InterPro" id="IPR042231">
    <property type="entry name" value="Cho/carn_acyl_trans_2"/>
</dbReference>
<protein>
    <recommendedName>
        <fullName evidence="7">Choline O-acetyltransferase</fullName>
        <ecNumber evidence="6">2.3.1.6</ecNumber>
    </recommendedName>
</protein>
<name>A0A401PAZ9_SCYTO</name>
<dbReference type="PANTHER" id="PTHR22589:SF14">
    <property type="entry name" value="CHOLINE O-ACETYLTRANSFERASE"/>
    <property type="match status" value="1"/>
</dbReference>
<dbReference type="PROSITE" id="PS00440">
    <property type="entry name" value="ACYLTRANSF_C_2"/>
    <property type="match status" value="1"/>
</dbReference>
<comment type="similarity">
    <text evidence="1 10">Belongs to the carnitine/choline acetyltransferase family.</text>
</comment>
<dbReference type="EC" id="2.3.1.6" evidence="6"/>
<dbReference type="Proteomes" id="UP000288216">
    <property type="component" value="Unassembled WGS sequence"/>
</dbReference>
<dbReference type="OMA" id="RYTCEYL"/>
<keyword evidence="3" id="KW-0530">Neurotransmitter biosynthesis</keyword>
<dbReference type="Gene3D" id="3.30.559.70">
    <property type="entry name" value="Choline/Carnitine o-acyltransferase, domain 2"/>
    <property type="match status" value="1"/>
</dbReference>
<sequence>MTPYLIKASRGWGWEKNLWESAADEGAGSSELADPVCRLFASSFHSRTMPVLNNPTQDSARPKTRRNSCALLKLPVPPLQETLDKYLDCMRHLVTEDQYRVTKAIVEGFGAHGEIGESLQQHLLKRRESTANWVCEWWLDDMYLRNPAALVVNSSPGMVFPRQNFRDEEDQLRFASRLISGILDYKVVIDVRALPVEYARGQLAGHPLCMEQYYRLFSSYRLPGHQKDTLVVQKNNVMPEPEHIIVVCQNQFFVLDVVINFRRLNEADLFTQLRKVVKMAENQKEGVSPIGLLTSDSRADWAEARRVVMRDSTNRDSLDAIERCIFLLCLDAPSDVEQTDVNLALQMLHGGSCHINRANRWYDKTMQFIVGKDGACGLVYEHSPAEGIAVIQCVEYLLCYIKETSRKLVRADSVCELSAPRRLRWKCDPETQRYLTSAADKLQRLIENIDLTVYRFKAFGKDFMKKQKMSPDAFIQVGLQLSFYRCHGRLVPTYESASTRRFHEGRVDNIRSATKEALDFVKAMIDGGASLSDSKKMEILWAAIDAQTNYTILAITGMAIDNHLLGLREMAKELQMDLPKVFTDKTYLMSNHFALSTSQVTTTTETFLLYGAVVPDGYGVSYNVHLDQIIFCISCFNDCKENSAAMFAKAVEKSFREMKDLCVKCNTKAKQSFTGSATQKVQNGRKPCH</sequence>
<comment type="function">
    <text evidence="5">Catalyzes the reversible synthesis of acetylcholine (ACh) from acetyl CoA and choline at cholinergic synapses.</text>
</comment>
<dbReference type="GO" id="GO:0005737">
    <property type="term" value="C:cytoplasm"/>
    <property type="evidence" value="ECO:0007669"/>
    <property type="project" value="TreeGrafter"/>
</dbReference>
<dbReference type="EMBL" id="BFAA01004692">
    <property type="protein sequence ID" value="GCB70294.1"/>
    <property type="molecule type" value="Genomic_DNA"/>
</dbReference>
<evidence type="ECO:0000256" key="6">
    <source>
        <dbReference type="ARBA" id="ARBA00039091"/>
    </source>
</evidence>
<dbReference type="InterPro" id="IPR039551">
    <property type="entry name" value="Cho/carn_acyl_trans"/>
</dbReference>
<evidence type="ECO:0000259" key="11">
    <source>
        <dbReference type="Pfam" id="PF00755"/>
    </source>
</evidence>
<dbReference type="OrthoDB" id="240216at2759"/>
<evidence type="ECO:0000256" key="8">
    <source>
        <dbReference type="ARBA" id="ARBA00048143"/>
    </source>
</evidence>
<keyword evidence="13" id="KW-1185">Reference proteome</keyword>
<proteinExistence type="inferred from homology"/>
<evidence type="ECO:0000313" key="13">
    <source>
        <dbReference type="Proteomes" id="UP000288216"/>
    </source>
</evidence>
<evidence type="ECO:0000256" key="3">
    <source>
        <dbReference type="ARBA" id="ARBA00022979"/>
    </source>
</evidence>
<dbReference type="PANTHER" id="PTHR22589">
    <property type="entry name" value="CARNITINE O-ACYLTRANSFERASE"/>
    <property type="match status" value="1"/>
</dbReference>
<dbReference type="SUPFAM" id="SSF52777">
    <property type="entry name" value="CoA-dependent acyltransferases"/>
    <property type="match status" value="2"/>
</dbReference>
<dbReference type="AlphaFoldDB" id="A0A401PAZ9"/>
<keyword evidence="4 10" id="KW-0012">Acyltransferase</keyword>
<keyword evidence="2 10" id="KW-0808">Transferase</keyword>
<evidence type="ECO:0000256" key="1">
    <source>
        <dbReference type="ARBA" id="ARBA00005232"/>
    </source>
</evidence>
<evidence type="ECO:0000313" key="12">
    <source>
        <dbReference type="EMBL" id="GCB70294.1"/>
    </source>
</evidence>
<accession>A0A401PAZ9</accession>
<dbReference type="GO" id="GO:0007274">
    <property type="term" value="P:neuromuscular synaptic transmission"/>
    <property type="evidence" value="ECO:0007669"/>
    <property type="project" value="TreeGrafter"/>
</dbReference>
<evidence type="ECO:0000256" key="7">
    <source>
        <dbReference type="ARBA" id="ARBA00040495"/>
    </source>
</evidence>
<dbReference type="GO" id="GO:0043005">
    <property type="term" value="C:neuron projection"/>
    <property type="evidence" value="ECO:0007669"/>
    <property type="project" value="TreeGrafter"/>
</dbReference>
<dbReference type="InterPro" id="IPR023213">
    <property type="entry name" value="CAT-like_dom_sf"/>
</dbReference>
<gene>
    <name evidence="12" type="ORF">scyTo_0010742</name>
</gene>
<dbReference type="GO" id="GO:0008292">
    <property type="term" value="P:acetylcholine biosynthetic process"/>
    <property type="evidence" value="ECO:0007669"/>
    <property type="project" value="TreeGrafter"/>
</dbReference>
<evidence type="ECO:0000256" key="9">
    <source>
        <dbReference type="PIRSR" id="PIRSR600542-1"/>
    </source>
</evidence>
<comment type="catalytic activity">
    <reaction evidence="8">
        <text>choline + acetyl-CoA = acetylcholine + CoA</text>
        <dbReference type="Rhea" id="RHEA:18821"/>
        <dbReference type="ChEBI" id="CHEBI:15354"/>
        <dbReference type="ChEBI" id="CHEBI:15355"/>
        <dbReference type="ChEBI" id="CHEBI:57287"/>
        <dbReference type="ChEBI" id="CHEBI:57288"/>
        <dbReference type="EC" id="2.3.1.6"/>
    </reaction>
</comment>
<dbReference type="InterPro" id="IPR000542">
    <property type="entry name" value="Carn_acyl_trans"/>
</dbReference>
<evidence type="ECO:0000256" key="4">
    <source>
        <dbReference type="ARBA" id="ARBA00023315"/>
    </source>
</evidence>
<dbReference type="GO" id="GO:0004102">
    <property type="term" value="F:choline O-acetyltransferase activity"/>
    <property type="evidence" value="ECO:0007669"/>
    <property type="project" value="UniProtKB-EC"/>
</dbReference>
<evidence type="ECO:0000256" key="5">
    <source>
        <dbReference type="ARBA" id="ARBA00037088"/>
    </source>
</evidence>
<evidence type="ECO:0000256" key="2">
    <source>
        <dbReference type="ARBA" id="ARBA00022679"/>
    </source>
</evidence>
<feature type="active site" description="Proton acceptor" evidence="9">
    <location>
        <position position="382"/>
    </location>
</feature>
<dbReference type="Gene3D" id="3.30.559.10">
    <property type="entry name" value="Chloramphenicol acetyltransferase-like domain"/>
    <property type="match status" value="1"/>
</dbReference>
<dbReference type="FunFam" id="3.30.559.10:FF:000001">
    <property type="entry name" value="Carnitine O-acetyltransferase"/>
    <property type="match status" value="1"/>
</dbReference>
<dbReference type="Pfam" id="PF00755">
    <property type="entry name" value="Carn_acyltransf"/>
    <property type="match status" value="1"/>
</dbReference>